<keyword evidence="2" id="KW-1185">Reference proteome</keyword>
<reference evidence="3" key="1">
    <citation type="submission" date="2025-08" db="UniProtKB">
        <authorList>
            <consortium name="RefSeq"/>
        </authorList>
    </citation>
    <scope>IDENTIFICATION</scope>
    <source>
        <tissue evidence="3">Muscle</tissue>
    </source>
</reference>
<organism evidence="2 3">
    <name type="scientific">Hipposideros armiger</name>
    <name type="common">Great Himalayan leaf-nosed bat</name>
    <dbReference type="NCBI Taxonomy" id="186990"/>
    <lineage>
        <taxon>Eukaryota</taxon>
        <taxon>Metazoa</taxon>
        <taxon>Chordata</taxon>
        <taxon>Craniata</taxon>
        <taxon>Vertebrata</taxon>
        <taxon>Euteleostomi</taxon>
        <taxon>Mammalia</taxon>
        <taxon>Eutheria</taxon>
        <taxon>Laurasiatheria</taxon>
        <taxon>Chiroptera</taxon>
        <taxon>Yinpterochiroptera</taxon>
        <taxon>Rhinolophoidea</taxon>
        <taxon>Hipposideridae</taxon>
        <taxon>Hipposideros</taxon>
    </lineage>
</organism>
<evidence type="ECO:0000313" key="2">
    <source>
        <dbReference type="Proteomes" id="UP000694851"/>
    </source>
</evidence>
<feature type="compositionally biased region" description="Polar residues" evidence="1">
    <location>
        <begin position="223"/>
        <end position="234"/>
    </location>
</feature>
<dbReference type="RefSeq" id="XP_019480803.1">
    <property type="nucleotide sequence ID" value="XM_019625258.1"/>
</dbReference>
<dbReference type="GeneID" id="109372252"/>
<evidence type="ECO:0000256" key="1">
    <source>
        <dbReference type="SAM" id="MobiDB-lite"/>
    </source>
</evidence>
<dbReference type="KEGG" id="hai:109372252"/>
<name>A0A8B7PZX3_HIPAR</name>
<proteinExistence type="predicted"/>
<protein>
    <submittedName>
        <fullName evidence="3">Uncharacterized protein LOC109372252</fullName>
    </submittedName>
</protein>
<sequence length="252" mass="26846">MNEKREAQPVPQFCGLRRWESRRRASALGIRELTVLQCLEKHWPAQPSFSGASISAGGAHAFIQGDSSLSLSWEGWKGAAAPLVYRGTHREVVSCPGPQCPTAEQSCPPTPGRRCTALRSDPSLRTSQDLRFCSLDPIWGEAVGPFSGQQLCGLIDLHRDTLEPSECEPGGPGLLCTLPGTCHPQLTPLPDSWPEITGDLNTPGKWVPAHWLIADNSSSSAESKGLISVSSEAASNPVVGGLRAPPQGEPGN</sequence>
<dbReference type="AlphaFoldDB" id="A0A8B7PZX3"/>
<evidence type="ECO:0000313" key="3">
    <source>
        <dbReference type="RefSeq" id="XP_019480803.1"/>
    </source>
</evidence>
<feature type="region of interest" description="Disordered" evidence="1">
    <location>
        <begin position="223"/>
        <end position="252"/>
    </location>
</feature>
<dbReference type="Proteomes" id="UP000694851">
    <property type="component" value="Unplaced"/>
</dbReference>
<accession>A0A8B7PZX3</accession>
<gene>
    <name evidence="3" type="primary">LOC109372252</name>
</gene>